<keyword evidence="7 11" id="KW-1133">Transmembrane helix</keyword>
<feature type="transmembrane region" description="Helical" evidence="11">
    <location>
        <begin position="222"/>
        <end position="239"/>
    </location>
</feature>
<dbReference type="GO" id="GO:0005789">
    <property type="term" value="C:endoplasmic reticulum membrane"/>
    <property type="evidence" value="ECO:0007669"/>
    <property type="project" value="UniProtKB-SubCell"/>
</dbReference>
<comment type="caution">
    <text evidence="13">The sequence shown here is derived from an EMBL/GenBank/DDBJ whole genome shotgun (WGS) entry which is preliminary data.</text>
</comment>
<dbReference type="InParanoid" id="A0A1Y2ED40"/>
<dbReference type="Proteomes" id="UP000193689">
    <property type="component" value="Unassembled WGS sequence"/>
</dbReference>
<comment type="similarity">
    <text evidence="2">Belongs to the peptidase U48 family.</text>
</comment>
<evidence type="ECO:0000256" key="10">
    <source>
        <dbReference type="ARBA" id="ARBA00049729"/>
    </source>
</evidence>
<dbReference type="OrthoDB" id="271604at2759"/>
<evidence type="ECO:0000256" key="6">
    <source>
        <dbReference type="ARBA" id="ARBA00022824"/>
    </source>
</evidence>
<protein>
    <recommendedName>
        <fullName evidence="10">intramembrane prenyl-peptidase Rce1</fullName>
        <ecNumber evidence="10">3.4.26.1</ecNumber>
    </recommendedName>
</protein>
<dbReference type="InterPro" id="IPR003675">
    <property type="entry name" value="Rce1/LyrA-like_dom"/>
</dbReference>
<keyword evidence="8 11" id="KW-0472">Membrane</keyword>
<accession>A0A1Y2ED40</accession>
<keyword evidence="14" id="KW-1185">Reference proteome</keyword>
<evidence type="ECO:0000256" key="3">
    <source>
        <dbReference type="ARBA" id="ARBA00022670"/>
    </source>
</evidence>
<feature type="transmembrane region" description="Helical" evidence="11">
    <location>
        <begin position="105"/>
        <end position="125"/>
    </location>
</feature>
<feature type="transmembrane region" description="Helical" evidence="11">
    <location>
        <begin position="22"/>
        <end position="45"/>
    </location>
</feature>
<dbReference type="STRING" id="1141098.A0A1Y2ED40"/>
<reference evidence="13 14" key="1">
    <citation type="submission" date="2016-07" db="EMBL/GenBank/DDBJ databases">
        <title>Pervasive Adenine N6-methylation of Active Genes in Fungi.</title>
        <authorList>
            <consortium name="DOE Joint Genome Institute"/>
            <person name="Mondo S.J."/>
            <person name="Dannebaum R.O."/>
            <person name="Kuo R.C."/>
            <person name="Labutti K."/>
            <person name="Haridas S."/>
            <person name="Kuo A."/>
            <person name="Salamov A."/>
            <person name="Ahrendt S.R."/>
            <person name="Lipzen A."/>
            <person name="Sullivan W."/>
            <person name="Andreopoulos W.B."/>
            <person name="Clum A."/>
            <person name="Lindquist E."/>
            <person name="Daum C."/>
            <person name="Ramamoorthy G.K."/>
            <person name="Gryganskyi A."/>
            <person name="Culley D."/>
            <person name="Magnuson J.K."/>
            <person name="James T.Y."/>
            <person name="O'Malley M.A."/>
            <person name="Stajich J.E."/>
            <person name="Spatafora J.W."/>
            <person name="Visel A."/>
            <person name="Grigoriev I.V."/>
        </authorList>
    </citation>
    <scope>NUCLEOTIDE SEQUENCE [LARGE SCALE GENOMIC DNA]</scope>
    <source>
        <strain evidence="13 14">CBS 129021</strain>
    </source>
</reference>
<proteinExistence type="inferred from homology"/>
<keyword evidence="3 13" id="KW-0645">Protease</keyword>
<feature type="transmembrane region" description="Helical" evidence="11">
    <location>
        <begin position="66"/>
        <end position="85"/>
    </location>
</feature>
<evidence type="ECO:0000256" key="7">
    <source>
        <dbReference type="ARBA" id="ARBA00022989"/>
    </source>
</evidence>
<dbReference type="GO" id="GO:0071586">
    <property type="term" value="P:CAAX-box protein processing"/>
    <property type="evidence" value="ECO:0007669"/>
    <property type="project" value="InterPro"/>
</dbReference>
<evidence type="ECO:0000256" key="5">
    <source>
        <dbReference type="ARBA" id="ARBA00022801"/>
    </source>
</evidence>
<evidence type="ECO:0000256" key="8">
    <source>
        <dbReference type="ARBA" id="ARBA00023136"/>
    </source>
</evidence>
<dbReference type="InterPro" id="IPR039731">
    <property type="entry name" value="Rce1"/>
</dbReference>
<keyword evidence="4 11" id="KW-0812">Transmembrane</keyword>
<evidence type="ECO:0000256" key="11">
    <source>
        <dbReference type="SAM" id="Phobius"/>
    </source>
</evidence>
<evidence type="ECO:0000256" key="4">
    <source>
        <dbReference type="ARBA" id="ARBA00022692"/>
    </source>
</evidence>
<dbReference type="GO" id="GO:0004222">
    <property type="term" value="F:metalloendopeptidase activity"/>
    <property type="evidence" value="ECO:0007669"/>
    <property type="project" value="InterPro"/>
</dbReference>
<evidence type="ECO:0000256" key="9">
    <source>
        <dbReference type="ARBA" id="ARBA00047280"/>
    </source>
</evidence>
<dbReference type="FunCoup" id="A0A1Y2ED40">
    <property type="interactions" value="291"/>
</dbReference>
<dbReference type="EMBL" id="MCFJ01000002">
    <property type="protein sequence ID" value="ORY69488.1"/>
    <property type="molecule type" value="Genomic_DNA"/>
</dbReference>
<gene>
    <name evidence="13" type="ORF">BCR38DRAFT_86447</name>
</gene>
<evidence type="ECO:0000313" key="13">
    <source>
        <dbReference type="EMBL" id="ORY69488.1"/>
    </source>
</evidence>
<feature type="domain" description="CAAX prenyl protease 2/Lysostaphin resistance protein A-like" evidence="12">
    <location>
        <begin position="150"/>
        <end position="257"/>
    </location>
</feature>
<dbReference type="RefSeq" id="XP_040719438.1">
    <property type="nucleotide sequence ID" value="XM_040865703.1"/>
</dbReference>
<dbReference type="Pfam" id="PF02517">
    <property type="entry name" value="Rce1-like"/>
    <property type="match status" value="1"/>
</dbReference>
<feature type="transmembrane region" description="Helical" evidence="11">
    <location>
        <begin position="244"/>
        <end position="263"/>
    </location>
</feature>
<name>A0A1Y2ED40_9PEZI</name>
<feature type="transmembrane region" description="Helical" evidence="11">
    <location>
        <begin position="278"/>
        <end position="297"/>
    </location>
</feature>
<keyword evidence="6" id="KW-0256">Endoplasmic reticulum</keyword>
<evidence type="ECO:0000256" key="1">
    <source>
        <dbReference type="ARBA" id="ARBA00004477"/>
    </source>
</evidence>
<feature type="transmembrane region" description="Helical" evidence="11">
    <location>
        <begin position="185"/>
        <end position="202"/>
    </location>
</feature>
<dbReference type="EC" id="3.4.26.1" evidence="10"/>
<keyword evidence="5" id="KW-0378">Hydrolase</keyword>
<organism evidence="13 14">
    <name type="scientific">Pseudomassariella vexata</name>
    <dbReference type="NCBI Taxonomy" id="1141098"/>
    <lineage>
        <taxon>Eukaryota</taxon>
        <taxon>Fungi</taxon>
        <taxon>Dikarya</taxon>
        <taxon>Ascomycota</taxon>
        <taxon>Pezizomycotina</taxon>
        <taxon>Sordariomycetes</taxon>
        <taxon>Xylariomycetidae</taxon>
        <taxon>Amphisphaeriales</taxon>
        <taxon>Pseudomassariaceae</taxon>
        <taxon>Pseudomassariella</taxon>
    </lineage>
</organism>
<sequence>MPSIQSFLSRYLPHEEPKPPPITAGTAAVLLVIYTLVYVLPFYLSAITRPSRSLSRDAPSVIRARITSVTLTCVICSVSTFVILTSNGNASNTDALHSMGYWPSGLFETAKSLLLTAVLFVGPLYETIVVHEAWRDLITFQPISDLFNEWTTWRNIVAGPFTEEVLFRSAAVPLMLLAQTSVTKTIFMSPLIFGLAHLHHFYEFRLSQPQVPVSAALLRSLFQLTYTSLFGAYATFLFLRTGSLLAIFVVHAFCNCMGFPRFWGRVEPSGASYGARSSVAWTVVYYVLLVVGAGLWWKNLGVLTESANQLVPVKV</sequence>
<dbReference type="GeneID" id="63781915"/>
<dbReference type="AlphaFoldDB" id="A0A1Y2ED40"/>
<evidence type="ECO:0000256" key="2">
    <source>
        <dbReference type="ARBA" id="ARBA00006897"/>
    </source>
</evidence>
<dbReference type="PANTHER" id="PTHR13046">
    <property type="entry name" value="PROTEASE U48 CAAX PRENYL PROTEASE RCE1"/>
    <property type="match status" value="1"/>
</dbReference>
<comment type="subcellular location">
    <subcellularLocation>
        <location evidence="1">Endoplasmic reticulum membrane</location>
        <topology evidence="1">Multi-pass membrane protein</topology>
    </subcellularLocation>
</comment>
<comment type="catalytic activity">
    <reaction evidence="9">
        <text>Hydrolyzes the peptide bond -P2-(S-farnesyl or geranylgeranyl)C-P1'-P2'-P3'-COOH where P1' and P2' are amino acids with aliphatic sidechains and P3' is any C-terminal residue.</text>
        <dbReference type="EC" id="3.4.26.1"/>
    </reaction>
</comment>
<evidence type="ECO:0000313" key="14">
    <source>
        <dbReference type="Proteomes" id="UP000193689"/>
    </source>
</evidence>
<evidence type="ECO:0000259" key="12">
    <source>
        <dbReference type="Pfam" id="PF02517"/>
    </source>
</evidence>
<dbReference type="PANTHER" id="PTHR13046:SF0">
    <property type="entry name" value="CAAX PRENYL PROTEASE 2"/>
    <property type="match status" value="1"/>
</dbReference>